<dbReference type="EMBL" id="BMHP01000002">
    <property type="protein sequence ID" value="GGD67637.1"/>
    <property type="molecule type" value="Genomic_DNA"/>
</dbReference>
<evidence type="ECO:0000313" key="2">
    <source>
        <dbReference type="Proteomes" id="UP000612456"/>
    </source>
</evidence>
<name>A0A916YYA4_9BACL</name>
<sequence>MILWSVSNKRDLHAALAIKEAGADTKSGQLLLITRIRLRRFVSGSFDGGNVAKSG</sequence>
<evidence type="ECO:0000313" key="1">
    <source>
        <dbReference type="EMBL" id="GGD67637.1"/>
    </source>
</evidence>
<proteinExistence type="predicted"/>
<comment type="caution">
    <text evidence="1">The sequence shown here is derived from an EMBL/GenBank/DDBJ whole genome shotgun (WGS) entry which is preliminary data.</text>
</comment>
<organism evidence="1 2">
    <name type="scientific">Paenibacillus nasutitermitis</name>
    <dbReference type="NCBI Taxonomy" id="1652958"/>
    <lineage>
        <taxon>Bacteria</taxon>
        <taxon>Bacillati</taxon>
        <taxon>Bacillota</taxon>
        <taxon>Bacilli</taxon>
        <taxon>Bacillales</taxon>
        <taxon>Paenibacillaceae</taxon>
        <taxon>Paenibacillus</taxon>
    </lineage>
</organism>
<dbReference type="AlphaFoldDB" id="A0A916YYA4"/>
<reference evidence="1" key="2">
    <citation type="submission" date="2020-09" db="EMBL/GenBank/DDBJ databases">
        <authorList>
            <person name="Sun Q."/>
            <person name="Zhou Y."/>
        </authorList>
    </citation>
    <scope>NUCLEOTIDE SEQUENCE</scope>
    <source>
        <strain evidence="1">CGMCC 1.15178</strain>
    </source>
</reference>
<reference evidence="1" key="1">
    <citation type="journal article" date="2014" name="Int. J. Syst. Evol. Microbiol.">
        <title>Complete genome sequence of Corynebacterium casei LMG S-19264T (=DSM 44701T), isolated from a smear-ripened cheese.</title>
        <authorList>
            <consortium name="US DOE Joint Genome Institute (JGI-PGF)"/>
            <person name="Walter F."/>
            <person name="Albersmeier A."/>
            <person name="Kalinowski J."/>
            <person name="Ruckert C."/>
        </authorList>
    </citation>
    <scope>NUCLEOTIDE SEQUENCE</scope>
    <source>
        <strain evidence="1">CGMCC 1.15178</strain>
    </source>
</reference>
<accession>A0A916YYA4</accession>
<dbReference type="Proteomes" id="UP000612456">
    <property type="component" value="Unassembled WGS sequence"/>
</dbReference>
<keyword evidence="2" id="KW-1185">Reference proteome</keyword>
<protein>
    <submittedName>
        <fullName evidence="1">Uncharacterized protein</fullName>
    </submittedName>
</protein>
<gene>
    <name evidence="1" type="ORF">GCM10010911_26810</name>
</gene>